<sequence length="32" mass="3565">LTWEHERDSVTIMGPRVAPDEVNSVLVIETGN</sequence>
<proteinExistence type="predicted"/>
<organism evidence="1">
    <name type="scientific">uncultured Chloroflexia bacterium</name>
    <dbReference type="NCBI Taxonomy" id="1672391"/>
    <lineage>
        <taxon>Bacteria</taxon>
        <taxon>Bacillati</taxon>
        <taxon>Chloroflexota</taxon>
        <taxon>Chloroflexia</taxon>
        <taxon>environmental samples</taxon>
    </lineage>
</organism>
<dbReference type="EMBL" id="CADCTR010001882">
    <property type="protein sequence ID" value="CAA9317477.1"/>
    <property type="molecule type" value="Genomic_DNA"/>
</dbReference>
<dbReference type="AlphaFoldDB" id="A0A6J4KX80"/>
<evidence type="ECO:0000313" key="1">
    <source>
        <dbReference type="EMBL" id="CAA9317477.1"/>
    </source>
</evidence>
<accession>A0A6J4KX80</accession>
<reference evidence="1" key="1">
    <citation type="submission" date="2020-02" db="EMBL/GenBank/DDBJ databases">
        <authorList>
            <person name="Meier V. D."/>
        </authorList>
    </citation>
    <scope>NUCLEOTIDE SEQUENCE</scope>
    <source>
        <strain evidence="1">AVDCRST_MAG93</strain>
    </source>
</reference>
<name>A0A6J4KX80_9CHLR</name>
<feature type="non-terminal residue" evidence="1">
    <location>
        <position position="1"/>
    </location>
</feature>
<gene>
    <name evidence="1" type="ORF">AVDCRST_MAG93-5574</name>
</gene>
<protein>
    <submittedName>
        <fullName evidence="1">Uncharacterized protein</fullName>
    </submittedName>
</protein>